<sequence>MAPDAILHEKLSIDELPFTSHEPTHIAETGVITDTKEVSNINDKSKRHDRGQNLENTPKRAKFEELLDNAKNQDDRKGPYQDEHETRLYVPIDKFTCAEVPKLICADNMTTQSKISYKYAVKRNRSRKKIFPPNTDNLSSAYSQELENRVDSNLLNESSDIEWTQFRGTYGRNKIIRMKPGPAEKIHHITLGNTSCRTRNVDSGVSDAVGHEDTKRDSEEELGIRVSDLDHPVIIHCLQVFLLKGH</sequence>
<keyword evidence="3" id="KW-1185">Reference proteome</keyword>
<reference evidence="2" key="1">
    <citation type="submission" date="2018-11" db="EMBL/GenBank/DDBJ databases">
        <authorList>
            <consortium name="Pathogen Informatics"/>
        </authorList>
    </citation>
    <scope>NUCLEOTIDE SEQUENCE</scope>
</reference>
<name>A0A448WNJ6_9PLAT</name>
<feature type="compositionally biased region" description="Basic and acidic residues" evidence="1">
    <location>
        <begin position="43"/>
        <end position="59"/>
    </location>
</feature>
<evidence type="ECO:0000313" key="2">
    <source>
        <dbReference type="EMBL" id="VEL16290.1"/>
    </source>
</evidence>
<feature type="region of interest" description="Disordered" evidence="1">
    <location>
        <begin position="36"/>
        <end position="59"/>
    </location>
</feature>
<protein>
    <submittedName>
        <fullName evidence="2">Uncharacterized protein</fullName>
    </submittedName>
</protein>
<dbReference type="AlphaFoldDB" id="A0A448WNJ6"/>
<dbReference type="Proteomes" id="UP000784294">
    <property type="component" value="Unassembled WGS sequence"/>
</dbReference>
<gene>
    <name evidence="2" type="ORF">PXEA_LOCUS9730</name>
</gene>
<dbReference type="EMBL" id="CAAALY010027887">
    <property type="protein sequence ID" value="VEL16290.1"/>
    <property type="molecule type" value="Genomic_DNA"/>
</dbReference>
<accession>A0A448WNJ6</accession>
<evidence type="ECO:0000256" key="1">
    <source>
        <dbReference type="SAM" id="MobiDB-lite"/>
    </source>
</evidence>
<proteinExistence type="predicted"/>
<evidence type="ECO:0000313" key="3">
    <source>
        <dbReference type="Proteomes" id="UP000784294"/>
    </source>
</evidence>
<comment type="caution">
    <text evidence="2">The sequence shown here is derived from an EMBL/GenBank/DDBJ whole genome shotgun (WGS) entry which is preliminary data.</text>
</comment>
<organism evidence="2 3">
    <name type="scientific">Protopolystoma xenopodis</name>
    <dbReference type="NCBI Taxonomy" id="117903"/>
    <lineage>
        <taxon>Eukaryota</taxon>
        <taxon>Metazoa</taxon>
        <taxon>Spiralia</taxon>
        <taxon>Lophotrochozoa</taxon>
        <taxon>Platyhelminthes</taxon>
        <taxon>Monogenea</taxon>
        <taxon>Polyopisthocotylea</taxon>
        <taxon>Polystomatidea</taxon>
        <taxon>Polystomatidae</taxon>
        <taxon>Protopolystoma</taxon>
    </lineage>
</organism>